<evidence type="ECO:0000313" key="3">
    <source>
        <dbReference type="Proteomes" id="UP000523795"/>
    </source>
</evidence>
<dbReference type="EMBL" id="JAAZSR010000609">
    <property type="protein sequence ID" value="NKX52579.1"/>
    <property type="molecule type" value="Genomic_DNA"/>
</dbReference>
<reference evidence="2 3" key="1">
    <citation type="submission" date="2020-04" db="EMBL/GenBank/DDBJ databases">
        <authorList>
            <person name="Liu S."/>
        </authorList>
    </citation>
    <scope>NUCLEOTIDE SEQUENCE [LARGE SCALE GENOMIC DNA]</scope>
    <source>
        <strain evidence="2 3">CGMCC 1.15091</strain>
    </source>
</reference>
<feature type="domain" description="Aldehyde dehydrogenase" evidence="1">
    <location>
        <begin position="1"/>
        <end position="34"/>
    </location>
</feature>
<sequence length="35" mass="3991">LANNTRYGLAAYVWTNDLKRAHNFAHGIESGMVWL</sequence>
<organism evidence="2 3">
    <name type="scientific">Arthrobacter deserti</name>
    <dbReference type="NCBI Taxonomy" id="1742687"/>
    <lineage>
        <taxon>Bacteria</taxon>
        <taxon>Bacillati</taxon>
        <taxon>Actinomycetota</taxon>
        <taxon>Actinomycetes</taxon>
        <taxon>Micrococcales</taxon>
        <taxon>Micrococcaceae</taxon>
        <taxon>Arthrobacter</taxon>
    </lineage>
</organism>
<dbReference type="Proteomes" id="UP000523795">
    <property type="component" value="Unassembled WGS sequence"/>
</dbReference>
<comment type="caution">
    <text evidence="2">The sequence shown here is derived from an EMBL/GenBank/DDBJ whole genome shotgun (WGS) entry which is preliminary data.</text>
</comment>
<accession>A0ABX1JW75</accession>
<dbReference type="InterPro" id="IPR015590">
    <property type="entry name" value="Aldehyde_DH_dom"/>
</dbReference>
<protein>
    <submittedName>
        <fullName evidence="2">Aldehyde dehydrogenase family protein</fullName>
    </submittedName>
</protein>
<proteinExistence type="predicted"/>
<feature type="non-terminal residue" evidence="2">
    <location>
        <position position="1"/>
    </location>
</feature>
<evidence type="ECO:0000313" key="2">
    <source>
        <dbReference type="EMBL" id="NKX52579.1"/>
    </source>
</evidence>
<dbReference type="InterPro" id="IPR016161">
    <property type="entry name" value="Ald_DH/histidinol_DH"/>
</dbReference>
<keyword evidence="3" id="KW-1185">Reference proteome</keyword>
<gene>
    <name evidence="2" type="ORF">HER39_18780</name>
</gene>
<dbReference type="SUPFAM" id="SSF53720">
    <property type="entry name" value="ALDH-like"/>
    <property type="match status" value="1"/>
</dbReference>
<evidence type="ECO:0000259" key="1">
    <source>
        <dbReference type="Pfam" id="PF00171"/>
    </source>
</evidence>
<feature type="non-terminal residue" evidence="2">
    <location>
        <position position="35"/>
    </location>
</feature>
<name>A0ABX1JW75_9MICC</name>
<dbReference type="Pfam" id="PF00171">
    <property type="entry name" value="Aldedh"/>
    <property type="match status" value="1"/>
</dbReference>
<dbReference type="InterPro" id="IPR016163">
    <property type="entry name" value="Ald_DH_C"/>
</dbReference>
<dbReference type="Gene3D" id="3.40.309.10">
    <property type="entry name" value="Aldehyde Dehydrogenase, Chain A, domain 2"/>
    <property type="match status" value="1"/>
</dbReference>